<protein>
    <submittedName>
        <fullName evidence="7">Uncharacterized protein LOC106080159</fullName>
    </submittedName>
</protein>
<keyword evidence="2" id="KW-0732">Signal</keyword>
<dbReference type="PROSITE" id="PS00018">
    <property type="entry name" value="EF_HAND_1"/>
    <property type="match status" value="2"/>
</dbReference>
<dbReference type="KEGG" id="bgt:106080159"/>
<evidence type="ECO:0000313" key="5">
    <source>
        <dbReference type="Proteomes" id="UP000076420"/>
    </source>
</evidence>
<evidence type="ECO:0000313" key="6">
    <source>
        <dbReference type="Proteomes" id="UP001165740"/>
    </source>
</evidence>
<accession>A0A2C9M785</accession>
<reference evidence="4" key="1">
    <citation type="submission" date="2020-05" db="UniProtKB">
        <authorList>
            <consortium name="EnsemblMetazoa"/>
        </authorList>
    </citation>
    <scope>IDENTIFICATION</scope>
    <source>
        <strain evidence="4">BB02</strain>
    </source>
</reference>
<dbReference type="VEuPathDB" id="VectorBase:BGLB039379"/>
<keyword evidence="6" id="KW-1185">Reference proteome</keyword>
<dbReference type="Proteomes" id="UP001165740">
    <property type="component" value="Chromosome 7"/>
</dbReference>
<keyword evidence="1" id="KW-0106">Calcium</keyword>
<organism evidence="4 5">
    <name type="scientific">Biomphalaria glabrata</name>
    <name type="common">Bloodfluke planorb</name>
    <name type="synonym">Freshwater snail</name>
    <dbReference type="NCBI Taxonomy" id="6526"/>
    <lineage>
        <taxon>Eukaryota</taxon>
        <taxon>Metazoa</taxon>
        <taxon>Spiralia</taxon>
        <taxon>Lophotrochozoa</taxon>
        <taxon>Mollusca</taxon>
        <taxon>Gastropoda</taxon>
        <taxon>Heterobranchia</taxon>
        <taxon>Euthyneura</taxon>
        <taxon>Panpulmonata</taxon>
        <taxon>Hygrophila</taxon>
        <taxon>Lymnaeoidea</taxon>
        <taxon>Planorbidae</taxon>
        <taxon>Biomphalaria</taxon>
    </lineage>
</organism>
<evidence type="ECO:0000313" key="7">
    <source>
        <dbReference type="RefSeq" id="XP_055891973.1"/>
    </source>
</evidence>
<evidence type="ECO:0000256" key="1">
    <source>
        <dbReference type="ARBA" id="ARBA00022837"/>
    </source>
</evidence>
<dbReference type="RefSeq" id="XP_055891973.1">
    <property type="nucleotide sequence ID" value="XM_056035998.1"/>
</dbReference>
<dbReference type="InterPro" id="IPR018247">
    <property type="entry name" value="EF_Hand_1_Ca_BS"/>
</dbReference>
<feature type="chain" id="PRO_5044573319" evidence="2">
    <location>
        <begin position="18"/>
        <end position="138"/>
    </location>
</feature>
<dbReference type="PROSITE" id="PS50222">
    <property type="entry name" value="EF_HAND_2"/>
    <property type="match status" value="1"/>
</dbReference>
<name>A0A2C9M785_BIOGL</name>
<evidence type="ECO:0000313" key="4">
    <source>
        <dbReference type="EnsemblMetazoa" id="BGLB039379-PA"/>
    </source>
</evidence>
<dbReference type="InterPro" id="IPR011992">
    <property type="entry name" value="EF-hand-dom_pair"/>
</dbReference>
<dbReference type="AlphaFoldDB" id="A0A2C9M785"/>
<dbReference type="SUPFAM" id="SSF47473">
    <property type="entry name" value="EF-hand"/>
    <property type="match status" value="1"/>
</dbReference>
<dbReference type="Gene3D" id="1.10.238.10">
    <property type="entry name" value="EF-hand"/>
    <property type="match status" value="1"/>
</dbReference>
<gene>
    <name evidence="4" type="primary">106080159</name>
    <name evidence="7" type="synonym">LOC106080159</name>
</gene>
<dbReference type="OrthoDB" id="6096265at2759"/>
<sequence length="138" mass="15712">MKLLFAVLLALPVMITCQVADLHQYALDAFKLLDMNADDNIQRNELDHYFVVYDTNHDGQISRHEYTVHVTEQYGHDPQLNHLLHSLYDGLDTNGDHHLTHVDYDNLYAKADSNSNGVVNQVEFTTFFEAAVHAATGR</sequence>
<evidence type="ECO:0000256" key="2">
    <source>
        <dbReference type="SAM" id="SignalP"/>
    </source>
</evidence>
<dbReference type="GO" id="GO:0005509">
    <property type="term" value="F:calcium ion binding"/>
    <property type="evidence" value="ECO:0007669"/>
    <property type="project" value="InterPro"/>
</dbReference>
<feature type="signal peptide" evidence="2">
    <location>
        <begin position="1"/>
        <end position="17"/>
    </location>
</feature>
<feature type="domain" description="EF-hand" evidence="3">
    <location>
        <begin position="41"/>
        <end position="76"/>
    </location>
</feature>
<dbReference type="EnsemblMetazoa" id="BGLB039379-RA">
    <property type="protein sequence ID" value="BGLB039379-PA"/>
    <property type="gene ID" value="BGLB039379"/>
</dbReference>
<proteinExistence type="predicted"/>
<reference evidence="7" key="2">
    <citation type="submission" date="2025-04" db="UniProtKB">
        <authorList>
            <consortium name="RefSeq"/>
        </authorList>
    </citation>
    <scope>IDENTIFICATION</scope>
</reference>
<dbReference type="Proteomes" id="UP000076420">
    <property type="component" value="Unassembled WGS sequence"/>
</dbReference>
<evidence type="ECO:0000259" key="3">
    <source>
        <dbReference type="PROSITE" id="PS50222"/>
    </source>
</evidence>
<dbReference type="VEuPathDB" id="VectorBase:BGLAX_034985"/>
<dbReference type="Pfam" id="PF13202">
    <property type="entry name" value="EF-hand_5"/>
    <property type="match status" value="1"/>
</dbReference>
<dbReference type="OMA" id="MITCQVA"/>
<dbReference type="InterPro" id="IPR002048">
    <property type="entry name" value="EF_hand_dom"/>
</dbReference>